<protein>
    <recommendedName>
        <fullName evidence="3">HipA-like C-terminal domain-containing protein</fullName>
    </recommendedName>
</protein>
<organism evidence="1 2">
    <name type="scientific">Holdemania filiformis DSM 12042</name>
    <dbReference type="NCBI Taxonomy" id="545696"/>
    <lineage>
        <taxon>Bacteria</taxon>
        <taxon>Bacillati</taxon>
        <taxon>Bacillota</taxon>
        <taxon>Erysipelotrichia</taxon>
        <taxon>Erysipelotrichales</taxon>
        <taxon>Erysipelotrichaceae</taxon>
        <taxon>Holdemania</taxon>
    </lineage>
</organism>
<evidence type="ECO:0000313" key="2">
    <source>
        <dbReference type="Proteomes" id="UP000005950"/>
    </source>
</evidence>
<dbReference type="CDD" id="cd17792">
    <property type="entry name" value="CtkA"/>
    <property type="match status" value="1"/>
</dbReference>
<dbReference type="AlphaFoldDB" id="B9Y733"/>
<dbReference type="HOGENOM" id="CLU_076579_1_0_9"/>
<evidence type="ECO:0008006" key="3">
    <source>
        <dbReference type="Google" id="ProtNLM"/>
    </source>
</evidence>
<dbReference type="Gene3D" id="1.10.1070.20">
    <property type="match status" value="1"/>
</dbReference>
<dbReference type="Gene3D" id="3.30.200.120">
    <property type="match status" value="1"/>
</dbReference>
<dbReference type="EMBL" id="ACCF01000091">
    <property type="protein sequence ID" value="EEF68206.1"/>
    <property type="molecule type" value="Genomic_DNA"/>
</dbReference>
<reference evidence="1 2" key="1">
    <citation type="submission" date="2008-12" db="EMBL/GenBank/DDBJ databases">
        <authorList>
            <person name="Fulton L."/>
            <person name="Clifton S."/>
            <person name="Fulton B."/>
            <person name="Xu J."/>
            <person name="Minx P."/>
            <person name="Pepin K.H."/>
            <person name="Johnson M."/>
            <person name="Bhonagiri V."/>
            <person name="Nash W.E."/>
            <person name="Mardis E.R."/>
            <person name="Wilson R.K."/>
        </authorList>
    </citation>
    <scope>NUCLEOTIDE SEQUENCE [LARGE SCALE GENOMIC DNA]</scope>
    <source>
        <strain evidence="1 2">DSM 12042</strain>
    </source>
</reference>
<comment type="caution">
    <text evidence="1">The sequence shown here is derived from an EMBL/GenBank/DDBJ whole genome shotgun (WGS) entry which is preliminary data.</text>
</comment>
<dbReference type="OrthoDB" id="9812605at2"/>
<accession>B9Y733</accession>
<dbReference type="Proteomes" id="UP000005950">
    <property type="component" value="Unassembled WGS sequence"/>
</dbReference>
<gene>
    <name evidence="1" type="ORF">HOLDEFILI_01627</name>
</gene>
<reference evidence="1 2" key="2">
    <citation type="submission" date="2009-02" db="EMBL/GenBank/DDBJ databases">
        <title>Draft genome sequence of Holdemania filiformis DSM 12042.</title>
        <authorList>
            <person name="Sudarsanam P."/>
            <person name="Ley R."/>
            <person name="Guruge J."/>
            <person name="Turnbaugh P.J."/>
            <person name="Mahowald M."/>
            <person name="Liep D."/>
            <person name="Gordon J."/>
        </authorList>
    </citation>
    <scope>NUCLEOTIDE SEQUENCE [LARGE SCALE GENOMIC DNA]</scope>
    <source>
        <strain evidence="1 2">DSM 12042</strain>
    </source>
</reference>
<evidence type="ECO:0000313" key="1">
    <source>
        <dbReference type="EMBL" id="EEF68206.1"/>
    </source>
</evidence>
<dbReference type="eggNOG" id="COG3550">
    <property type="taxonomic scope" value="Bacteria"/>
</dbReference>
<proteinExistence type="predicted"/>
<name>B9Y733_9FIRM</name>
<sequence>MRFYGGAAGSKLAIRYQGENWFLKFPKSTKGMRRIDTSYTTAPLSEYIGSHIYAILGYEVHQTLLGIKDNKLVVACKDFTDSNRRLQEYRELKNVYNKDLEEKLDQTITESEDSVHGTNLSALLIHLEHNPVLSKLPEIKERFWDCVLIDGFINNNDRNSGNWGVLIDRDETLKLAPVYDNGAAFSNKLSDQQIQAILNDPVRLKQSAIMNISSGYLDNGKSIYFEKLIKQDYPDLKASIIRVVPKMKGKMEAIRSFILDIPTEYSKIAVMSSERKEFYIKGLEYRLNEILIPAFEACLNQQK</sequence>
<dbReference type="STRING" id="545696.HOLDEFILI_01627"/>